<dbReference type="InterPro" id="IPR038610">
    <property type="entry name" value="FliK-like_C_sf"/>
</dbReference>
<feature type="region of interest" description="Disordered" evidence="1">
    <location>
        <begin position="132"/>
        <end position="259"/>
    </location>
</feature>
<evidence type="ECO:0000259" key="2">
    <source>
        <dbReference type="Pfam" id="PF02120"/>
    </source>
</evidence>
<keyword evidence="3" id="KW-0969">Cilium</keyword>
<feature type="compositionally biased region" description="Low complexity" evidence="1">
    <location>
        <begin position="132"/>
        <end position="151"/>
    </location>
</feature>
<sequence>MQINTLGFPSGAGMQSASATGGTGLGFVDALGFALNPAGQIRTGLIASATPPAHFSPQLAQKLLATAQLAAQAQPAPATGILPGLQQPTSMSELMATAAKLPAADQVPVEATAPATIEQPVLVAAPATPSAAPAEVPASAPAPAPLATAPEGASPPTPEAVSPTTPEAVSPRSPALSPAIPEPARATAPIDAAPESATPAPVAVSAAPTKNNAELPPEGDTLPDAPVSGTPAEAAPPKAQKGPRGRTAAADADVATRSDLPADAKPAAATEMLAINVVPQQVAQQQQATPREASASSQSGSVVVKAVKVAASAAPAQDGTQVASGTGTADFARAVATKSESAGSESNADRQPQPETIVATAAKADAAAPAMPQQAHGTAPVDPVRATAPAAAAAEPVIEARAGHIGHSLGVEIARKVELGEETLRIRLNPIELGRIEVTLAFDDKGSLQATVRTESAQAMDLLRQDTPDLARTLDQAGVRTDAQSFRFENRGGDSGGQQAQQQSQHSNRGQFASSDDDAGAADPIYRPIRSDGQVDLLA</sequence>
<keyword evidence="3" id="KW-0966">Cell projection</keyword>
<accession>A0ABU3N265</accession>
<organism evidence="3">
    <name type="scientific">Sphingomonas psychrotolerans</name>
    <dbReference type="NCBI Taxonomy" id="1327635"/>
    <lineage>
        <taxon>Bacteria</taxon>
        <taxon>Pseudomonadati</taxon>
        <taxon>Pseudomonadota</taxon>
        <taxon>Alphaproteobacteria</taxon>
        <taxon>Sphingomonadales</taxon>
        <taxon>Sphingomonadaceae</taxon>
        <taxon>Sphingomonas</taxon>
    </lineage>
</organism>
<dbReference type="CDD" id="cd17470">
    <property type="entry name" value="T3SS_Flik_C"/>
    <property type="match status" value="1"/>
</dbReference>
<evidence type="ECO:0000256" key="1">
    <source>
        <dbReference type="SAM" id="MobiDB-lite"/>
    </source>
</evidence>
<dbReference type="EMBL" id="JALMLT010000002">
    <property type="protein sequence ID" value="MDT8758483.1"/>
    <property type="molecule type" value="Genomic_DNA"/>
</dbReference>
<dbReference type="InterPro" id="IPR021136">
    <property type="entry name" value="Flagellar_hook_control-like_C"/>
</dbReference>
<feature type="domain" description="Flagellar hook-length control protein-like C-terminal" evidence="2">
    <location>
        <begin position="417"/>
        <end position="489"/>
    </location>
</feature>
<dbReference type="Gene3D" id="3.30.750.140">
    <property type="match status" value="1"/>
</dbReference>
<protein>
    <submittedName>
        <fullName evidence="3">Flagellar hook-length control protein FliK</fullName>
    </submittedName>
</protein>
<reference evidence="3" key="1">
    <citation type="submission" date="2022-04" db="EMBL/GenBank/DDBJ databases">
        <title>Tomato heritable bacteria conferring resistance against bacterial wilt.</title>
        <authorList>
            <person name="Yin J."/>
        </authorList>
    </citation>
    <scope>NUCLEOTIDE SEQUENCE</scope>
    <source>
        <strain evidence="3">Cra20</strain>
    </source>
</reference>
<comment type="caution">
    <text evidence="3">The sequence shown here is derived from an EMBL/GenBank/DDBJ whole genome shotgun (WGS) entry which is preliminary data.</text>
</comment>
<keyword evidence="3" id="KW-0282">Flagellum</keyword>
<feature type="compositionally biased region" description="Polar residues" evidence="1">
    <location>
        <begin position="338"/>
        <end position="354"/>
    </location>
</feature>
<feature type="compositionally biased region" description="Low complexity" evidence="1">
    <location>
        <begin position="192"/>
        <end position="209"/>
    </location>
</feature>
<feature type="region of interest" description="Disordered" evidence="1">
    <location>
        <begin position="335"/>
        <end position="354"/>
    </location>
</feature>
<proteinExistence type="predicted"/>
<feature type="region of interest" description="Disordered" evidence="1">
    <location>
        <begin position="476"/>
        <end position="539"/>
    </location>
</feature>
<evidence type="ECO:0000313" key="3">
    <source>
        <dbReference type="EMBL" id="MDT8758483.1"/>
    </source>
</evidence>
<name>A0ABU3N265_9SPHN</name>
<dbReference type="Pfam" id="PF02120">
    <property type="entry name" value="Flg_hook"/>
    <property type="match status" value="1"/>
</dbReference>
<feature type="compositionally biased region" description="Low complexity" evidence="1">
    <location>
        <begin position="497"/>
        <end position="514"/>
    </location>
</feature>
<gene>
    <name evidence="3" type="ORF">MZO42_07220</name>
</gene>